<dbReference type="PANTHER" id="PTHR43260">
    <property type="entry name" value="3-KETOSTEROID-DELTA-1-DEHYDROGENASE"/>
    <property type="match status" value="1"/>
</dbReference>
<proteinExistence type="predicted"/>
<dbReference type="NCBIfam" id="NF009472">
    <property type="entry name" value="PRK12834.1"/>
    <property type="match status" value="1"/>
</dbReference>
<dbReference type="AlphaFoldDB" id="A0A0N0IPS3"/>
<dbReference type="InterPro" id="IPR003953">
    <property type="entry name" value="FAD-dep_OxRdtase_2_FAD-bd"/>
</dbReference>
<gene>
    <name evidence="4" type="ORF">AN926_10965</name>
</gene>
<dbReference type="InterPro" id="IPR027477">
    <property type="entry name" value="Succ_DH/fumarate_Rdtase_cat_sf"/>
</dbReference>
<dbReference type="Gene3D" id="3.50.50.60">
    <property type="entry name" value="FAD/NAD(P)-binding domain"/>
    <property type="match status" value="2"/>
</dbReference>
<protein>
    <submittedName>
        <fullName evidence="4">FAD-binding dehydrogenase</fullName>
    </submittedName>
</protein>
<dbReference type="InterPro" id="IPR014614">
    <property type="entry name" value="KsdD_DH"/>
</dbReference>
<dbReference type="PATRIC" id="fig|37636.3.peg.1670"/>
<name>A0A0N0IPS3_THESC</name>
<organism evidence="4 5">
    <name type="scientific">Thermus scotoductus</name>
    <dbReference type="NCBI Taxonomy" id="37636"/>
    <lineage>
        <taxon>Bacteria</taxon>
        <taxon>Thermotogati</taxon>
        <taxon>Deinococcota</taxon>
        <taxon>Deinococci</taxon>
        <taxon>Thermales</taxon>
        <taxon>Thermaceae</taxon>
        <taxon>Thermus</taxon>
    </lineage>
</organism>
<comment type="caution">
    <text evidence="4">The sequence shown here is derived from an EMBL/GenBank/DDBJ whole genome shotgun (WGS) entry which is preliminary data.</text>
</comment>
<keyword evidence="2" id="KW-0560">Oxidoreductase</keyword>
<keyword evidence="1" id="KW-0285">Flavoprotein</keyword>
<dbReference type="SUPFAM" id="SSF51905">
    <property type="entry name" value="FAD/NAD(P)-binding domain"/>
    <property type="match status" value="1"/>
</dbReference>
<accession>A0A0N0IPS3</accession>
<evidence type="ECO:0000256" key="1">
    <source>
        <dbReference type="ARBA" id="ARBA00022630"/>
    </source>
</evidence>
<dbReference type="EMBL" id="LJJR01000042">
    <property type="protein sequence ID" value="KPD26097.1"/>
    <property type="molecule type" value="Genomic_DNA"/>
</dbReference>
<evidence type="ECO:0000256" key="2">
    <source>
        <dbReference type="ARBA" id="ARBA00023002"/>
    </source>
</evidence>
<sequence length="546" mass="59708">MEADAIVVGGGLAGLVAATEIAGTGRRVFLLEQEPYLGGQAYWSFGGLFLVDSPEQRRLGIRDSLELAREDWFGAAGFDRETDSWGRRFAEAYLEFAAGEKRAWLTSLGVRFFPVVGWAERGGGLALGHGNSVPRFHIVWGTGPGLLEPFLRRVQELQDRGLLKVFLRHRVEEVLLEKGRVVGVMGTVLEPDTVPRGAPSSRKPKGEFRFLAQAVVLTTGGMGANLDLVRRFWPRRMGEPPRRMLSGVPDHVDGSGLFLAERAGAALVNLNRMWHYPEGVENHAPIWSHHGIRILPGPSALWVDATGRRLPPPCFPGFDALETLRHLRSTGLDWSWFILDLRTLAKEFALSGSEQNPDLTGRSWLGVVRNRIFGPSGPVRAFLQRGKDFLVDETLSGLMHKMEALAPGVLDPVRLEREVKARDRELSNPFCKDAQLLAVQGFRRYLGDRLFRVAKPHPFLGGRGGPLVAVRLWTLTRKTLGGIQTDLKGRALTLQGEPVPGLFAAGEVAGFGGGGMHGYKALEGTFLGGCLFSGLLAAKGVAEQLG</sequence>
<dbReference type="InterPro" id="IPR036188">
    <property type="entry name" value="FAD/NAD-bd_sf"/>
</dbReference>
<dbReference type="Pfam" id="PF00890">
    <property type="entry name" value="FAD_binding_2"/>
    <property type="match status" value="1"/>
</dbReference>
<feature type="domain" description="FAD-dependent oxidoreductase 2 FAD-binding" evidence="3">
    <location>
        <begin position="4"/>
        <end position="527"/>
    </location>
</feature>
<evidence type="ECO:0000313" key="5">
    <source>
        <dbReference type="Proteomes" id="UP000053099"/>
    </source>
</evidence>
<dbReference type="PIRSF" id="PIRSF036654">
    <property type="entry name" value="UCP036654"/>
    <property type="match status" value="1"/>
</dbReference>
<dbReference type="GO" id="GO:0016627">
    <property type="term" value="F:oxidoreductase activity, acting on the CH-CH group of donors"/>
    <property type="evidence" value="ECO:0007669"/>
    <property type="project" value="InterPro"/>
</dbReference>
<dbReference type="PANTHER" id="PTHR43260:SF1">
    <property type="entry name" value="KSDD-LIKE STEROID DEHYDROGENASE RV0785"/>
    <property type="match status" value="1"/>
</dbReference>
<dbReference type="Gene3D" id="3.90.700.10">
    <property type="entry name" value="Succinate dehydrogenase/fumarate reductase flavoprotein, catalytic domain"/>
    <property type="match status" value="1"/>
</dbReference>
<dbReference type="Proteomes" id="UP000053099">
    <property type="component" value="Unassembled WGS sequence"/>
</dbReference>
<reference evidence="4 5" key="1">
    <citation type="submission" date="2015-09" db="EMBL/GenBank/DDBJ databases">
        <title>Draft genome sequence of Thermus scotoductus strain K1 isolated from a geothermal spring in Nagorno-Karabakh, Armenia.</title>
        <authorList>
            <person name="Saghatelyan A."/>
            <person name="Poghosyan L."/>
            <person name="Panosyan H."/>
            <person name="Birkeland N.-K."/>
        </authorList>
    </citation>
    <scope>NUCLEOTIDE SEQUENCE [LARGE SCALE GENOMIC DNA]</scope>
    <source>
        <strain evidence="4 5">K1</strain>
    </source>
</reference>
<evidence type="ECO:0000313" key="4">
    <source>
        <dbReference type="EMBL" id="KPD26097.1"/>
    </source>
</evidence>
<evidence type="ECO:0000259" key="3">
    <source>
        <dbReference type="Pfam" id="PF00890"/>
    </source>
</evidence>